<accession>A0A9W4RRX8</accession>
<feature type="compositionally biased region" description="Low complexity" evidence="1">
    <location>
        <begin position="120"/>
        <end position="133"/>
    </location>
</feature>
<organism evidence="2 3">
    <name type="scientific">Colletotrichum noveboracense</name>
    <dbReference type="NCBI Taxonomy" id="2664923"/>
    <lineage>
        <taxon>Eukaryota</taxon>
        <taxon>Fungi</taxon>
        <taxon>Dikarya</taxon>
        <taxon>Ascomycota</taxon>
        <taxon>Pezizomycotina</taxon>
        <taxon>Sordariomycetes</taxon>
        <taxon>Hypocreomycetidae</taxon>
        <taxon>Glomerellales</taxon>
        <taxon>Glomerellaceae</taxon>
        <taxon>Colletotrichum</taxon>
        <taxon>Colletotrichum gloeosporioides species complex</taxon>
    </lineage>
</organism>
<keyword evidence="3" id="KW-1185">Reference proteome</keyword>
<dbReference type="EMBL" id="CAMGZC010000339">
    <property type="protein sequence ID" value="CAI0646539.1"/>
    <property type="molecule type" value="Genomic_DNA"/>
</dbReference>
<feature type="region of interest" description="Disordered" evidence="1">
    <location>
        <begin position="52"/>
        <end position="143"/>
    </location>
</feature>
<reference evidence="2" key="1">
    <citation type="submission" date="2022-08" db="EMBL/GenBank/DDBJ databases">
        <authorList>
            <person name="Giroux E."/>
            <person name="Giroux E."/>
        </authorList>
    </citation>
    <scope>NUCLEOTIDE SEQUENCE</scope>
    <source>
        <strain evidence="2">H1091258</strain>
    </source>
</reference>
<evidence type="ECO:0000313" key="3">
    <source>
        <dbReference type="Proteomes" id="UP001152533"/>
    </source>
</evidence>
<feature type="region of interest" description="Disordered" evidence="1">
    <location>
        <begin position="206"/>
        <end position="237"/>
    </location>
</feature>
<feature type="compositionally biased region" description="Polar residues" evidence="1">
    <location>
        <begin position="54"/>
        <end position="64"/>
    </location>
</feature>
<protein>
    <submittedName>
        <fullName evidence="2">Uncharacterized protein</fullName>
    </submittedName>
</protein>
<evidence type="ECO:0000313" key="2">
    <source>
        <dbReference type="EMBL" id="CAI0646539.1"/>
    </source>
</evidence>
<dbReference type="PANTHER" id="PTHR39474:SF1">
    <property type="entry name" value="FUNGAL SPECIFIC TRANSCRIPTION FACTOR"/>
    <property type="match status" value="1"/>
</dbReference>
<comment type="caution">
    <text evidence="2">The sequence shown here is derived from an EMBL/GenBank/DDBJ whole genome shotgun (WGS) entry which is preliminary data.</text>
</comment>
<proteinExistence type="predicted"/>
<feature type="compositionally biased region" description="Basic and acidic residues" evidence="1">
    <location>
        <begin position="93"/>
        <end position="102"/>
    </location>
</feature>
<sequence>MRAEGGGGEYMYMMFKRLDTDTISMGHGNCQKPSPALITVYAATTTRPIGLNTRMITSSTSQSKLKPASQEADRVEAEVTRASVNQQQQILPGEDHCQHHPTESTSPAPENTTSNPQAESSSTNNSSGSSQPHSHSHLALPPLPEARSNAESITLDLGGQVGGCASTKLDHLGPLVVHQDGTMSRIKNWGEMTKIERESTMRIIGRQNQTRLASLRDSVDSDRKERPRAAATRDDEN</sequence>
<dbReference type="PANTHER" id="PTHR39474">
    <property type="entry name" value="UNNAMED PRODUCT"/>
    <property type="match status" value="1"/>
</dbReference>
<evidence type="ECO:0000256" key="1">
    <source>
        <dbReference type="SAM" id="MobiDB-lite"/>
    </source>
</evidence>
<feature type="compositionally biased region" description="Polar residues" evidence="1">
    <location>
        <begin position="103"/>
        <end position="119"/>
    </location>
</feature>
<name>A0A9W4RRX8_9PEZI</name>
<dbReference type="Proteomes" id="UP001152533">
    <property type="component" value="Unassembled WGS sequence"/>
</dbReference>
<gene>
    <name evidence="2" type="ORF">CGXH109_LOCUS56102</name>
</gene>
<dbReference type="AlphaFoldDB" id="A0A9W4RRX8"/>
<feature type="compositionally biased region" description="Basic and acidic residues" evidence="1">
    <location>
        <begin position="217"/>
        <end position="237"/>
    </location>
</feature>